<organism evidence="1 2">
    <name type="scientific">Trichinella zimbabwensis</name>
    <dbReference type="NCBI Taxonomy" id="268475"/>
    <lineage>
        <taxon>Eukaryota</taxon>
        <taxon>Metazoa</taxon>
        <taxon>Ecdysozoa</taxon>
        <taxon>Nematoda</taxon>
        <taxon>Enoplea</taxon>
        <taxon>Dorylaimia</taxon>
        <taxon>Trichinellida</taxon>
        <taxon>Trichinellidae</taxon>
        <taxon>Trichinella</taxon>
    </lineage>
</organism>
<dbReference type="Proteomes" id="UP000055024">
    <property type="component" value="Unassembled WGS sequence"/>
</dbReference>
<reference evidence="1 2" key="1">
    <citation type="submission" date="2015-01" db="EMBL/GenBank/DDBJ databases">
        <title>Evolution of Trichinella species and genotypes.</title>
        <authorList>
            <person name="Korhonen P.K."/>
            <person name="Edoardo P."/>
            <person name="Giuseppe L.R."/>
            <person name="Gasser R.B."/>
        </authorList>
    </citation>
    <scope>NUCLEOTIDE SEQUENCE [LARGE SCALE GENOMIC DNA]</scope>
    <source>
        <strain evidence="1">ISS1029</strain>
    </source>
</reference>
<dbReference type="EMBL" id="JYDP01001181">
    <property type="protein sequence ID" value="KRY98770.1"/>
    <property type="molecule type" value="Genomic_DNA"/>
</dbReference>
<proteinExistence type="predicted"/>
<protein>
    <submittedName>
        <fullName evidence="1">Uncharacterized protein</fullName>
    </submittedName>
</protein>
<dbReference type="AlphaFoldDB" id="A0A0V1GLC8"/>
<sequence length="30" mass="3408">MIRQFSNDTDLHNGVLETNLGAMTSYRPLI</sequence>
<evidence type="ECO:0000313" key="2">
    <source>
        <dbReference type="Proteomes" id="UP000055024"/>
    </source>
</evidence>
<name>A0A0V1GLC8_9BILA</name>
<gene>
    <name evidence="1" type="ORF">T11_9050</name>
</gene>
<keyword evidence="2" id="KW-1185">Reference proteome</keyword>
<comment type="caution">
    <text evidence="1">The sequence shown here is derived from an EMBL/GenBank/DDBJ whole genome shotgun (WGS) entry which is preliminary data.</text>
</comment>
<evidence type="ECO:0000313" key="1">
    <source>
        <dbReference type="EMBL" id="KRY98770.1"/>
    </source>
</evidence>
<accession>A0A0V1GLC8</accession>